<accession>A0ACC3TEQ3</accession>
<evidence type="ECO:0000313" key="2">
    <source>
        <dbReference type="Proteomes" id="UP001489719"/>
    </source>
</evidence>
<dbReference type="Proteomes" id="UP001489719">
    <property type="component" value="Unassembled WGS sequence"/>
</dbReference>
<reference evidence="2" key="1">
    <citation type="journal article" date="2024" name="Front. Bioeng. Biotechnol.">
        <title>Genome-scale model development and genomic sequencing of the oleaginous clade Lipomyces.</title>
        <authorList>
            <person name="Czajka J.J."/>
            <person name="Han Y."/>
            <person name="Kim J."/>
            <person name="Mondo S.J."/>
            <person name="Hofstad B.A."/>
            <person name="Robles A."/>
            <person name="Haridas S."/>
            <person name="Riley R."/>
            <person name="LaButti K."/>
            <person name="Pangilinan J."/>
            <person name="Andreopoulos W."/>
            <person name="Lipzen A."/>
            <person name="Yan J."/>
            <person name="Wang M."/>
            <person name="Ng V."/>
            <person name="Grigoriev I.V."/>
            <person name="Spatafora J.W."/>
            <person name="Magnuson J.K."/>
            <person name="Baker S.E."/>
            <person name="Pomraning K.R."/>
        </authorList>
    </citation>
    <scope>NUCLEOTIDE SEQUENCE [LARGE SCALE GENOMIC DNA]</scope>
    <source>
        <strain evidence="2">CBS 10300</strain>
    </source>
</reference>
<keyword evidence="2" id="KW-1185">Reference proteome</keyword>
<name>A0ACC3TEQ3_9ASCO</name>
<protein>
    <submittedName>
        <fullName evidence="1">Uncharacterized protein</fullName>
    </submittedName>
</protein>
<dbReference type="EMBL" id="MU970171">
    <property type="protein sequence ID" value="KAK9319649.1"/>
    <property type="molecule type" value="Genomic_DNA"/>
</dbReference>
<sequence length="333" mass="38446">MIDSHVHLFAGPHLDQLAWMTLDNPLRSPHRVDEYINSSKPIAITGIVFIEVDRKHTSTDWSQPIAEYEYICRIITGKLLSAEGAISNRTAGGIPVVGMVPWAPIPFDFARFEGYVCKLKQINAECFKYVKGFRHLVQNDPRGTMLTDDFISALHWLGSHGFVFELGIDLRSGGLWQYEEAVEMMRRAPHTRYIIDHLGKPDLRIPRGEVSSRKEFLGWKYAMIEFAKHDSYVKLSGAFSELPPIKEYCKEDLDNAVEVVYSWAKTAYEIFGAKRIMWGSDWPVCKLSGKKDALRNWKYICNRLVDRIGFSDEEREWVWEKTCIKAYNLYIPK</sequence>
<organism evidence="1 2">
    <name type="scientific">Lipomyces orientalis</name>
    <dbReference type="NCBI Taxonomy" id="1233043"/>
    <lineage>
        <taxon>Eukaryota</taxon>
        <taxon>Fungi</taxon>
        <taxon>Dikarya</taxon>
        <taxon>Ascomycota</taxon>
        <taxon>Saccharomycotina</taxon>
        <taxon>Lipomycetes</taxon>
        <taxon>Lipomycetales</taxon>
        <taxon>Lipomycetaceae</taxon>
        <taxon>Lipomyces</taxon>
    </lineage>
</organism>
<proteinExistence type="predicted"/>
<comment type="caution">
    <text evidence="1">The sequence shown here is derived from an EMBL/GenBank/DDBJ whole genome shotgun (WGS) entry which is preliminary data.</text>
</comment>
<gene>
    <name evidence="1" type="ORF">V1517DRAFT_33562</name>
</gene>
<evidence type="ECO:0000313" key="1">
    <source>
        <dbReference type="EMBL" id="KAK9319649.1"/>
    </source>
</evidence>